<organism evidence="2 3">
    <name type="scientific">Clostridium scindens (strain ATCC 35704 / DSM 5676 / VPI 13733 / 19)</name>
    <dbReference type="NCBI Taxonomy" id="411468"/>
    <lineage>
        <taxon>Bacteria</taxon>
        <taxon>Bacillati</taxon>
        <taxon>Bacillota</taxon>
        <taxon>Clostridia</taxon>
        <taxon>Lachnospirales</taxon>
        <taxon>Lachnospiraceae</taxon>
    </lineage>
</organism>
<feature type="domain" description="Replication-associated protein ORF2/G2P" evidence="1">
    <location>
        <begin position="140"/>
        <end position="221"/>
    </location>
</feature>
<dbReference type="Pfam" id="PF23343">
    <property type="entry name" value="REP_ORF2-G2P"/>
    <property type="match status" value="1"/>
</dbReference>
<evidence type="ECO:0000313" key="3">
    <source>
        <dbReference type="Proteomes" id="UP000289664"/>
    </source>
</evidence>
<sequence>MKVRTYDNYDYVEAYKIDLQSDIERKARRKFEQENPLQTPDYETQWKEQQEKLEEWELERLLKEGKVESLYRTTTIKAKNIESGRELLEAQIYPSFFHKADVPRTGKKRESKPSQKNLNDKKSRRYLVRLANINFSKNDLWCTFTWDEDHLPADEATADRDVTNFIRRINYRQKKKGRENIKYIYIPVVEGAERPHVHIIMTGKGIDRDELEELWGKGERSNTRRIKPDEDFLISGLATYISNNKRGKRRWRASKNLKKPPEPTRSYSKFKKPKVEKMAHDYETLKAEMEKAYPNYKFLDAEVKYNGVTAAFYIYARMVRN</sequence>
<dbReference type="EMBL" id="CP036170">
    <property type="protein sequence ID" value="QBF75573.1"/>
    <property type="molecule type" value="Genomic_DNA"/>
</dbReference>
<evidence type="ECO:0000313" key="2">
    <source>
        <dbReference type="EMBL" id="QBF75573.1"/>
    </source>
</evidence>
<protein>
    <recommendedName>
        <fullName evidence="1">Replication-associated protein ORF2/G2P domain-containing protein</fullName>
    </recommendedName>
</protein>
<dbReference type="RefSeq" id="WP_233440696.1">
    <property type="nucleotide sequence ID" value="NZ_CP036170.1"/>
</dbReference>
<dbReference type="KEGG" id="csci:HDCHBGLK_02984"/>
<evidence type="ECO:0000259" key="1">
    <source>
        <dbReference type="Pfam" id="PF23343"/>
    </source>
</evidence>
<dbReference type="AlphaFoldDB" id="A0A494WUI0"/>
<dbReference type="Proteomes" id="UP000289664">
    <property type="component" value="Chromosome"/>
</dbReference>
<dbReference type="InterPro" id="IPR056906">
    <property type="entry name" value="ORF2/G2P_dom"/>
</dbReference>
<reference evidence="2 3" key="1">
    <citation type="journal article" date="2019" name="Appl. Environ. Microbiol.">
        <title>Clostridium scindens ATCC 35704: integration of nutritional requirements, the complete genome sequence, and global transcriptional responses to bile acids.</title>
        <authorList>
            <person name="Devendran S."/>
            <person name="Shrestha R."/>
            <person name="Alves J.M.P."/>
            <person name="Wolf P.G."/>
            <person name="Ly L."/>
            <person name="Hernandez A.G."/>
            <person name="Mendez-Garcia C."/>
            <person name="Inboden A."/>
            <person name="Wiley J."/>
            <person name="Paul O."/>
            <person name="Allen A."/>
            <person name="Springer E."/>
            <person name="Wright C.L."/>
            <person name="Fields C.J."/>
            <person name="Daniel S.L."/>
            <person name="Ridlon J.M."/>
        </authorList>
    </citation>
    <scope>NUCLEOTIDE SEQUENCE [LARGE SCALE GENOMIC DNA]</scope>
    <source>
        <strain evidence="2 3">ATCC 35704</strain>
    </source>
</reference>
<keyword evidence="3" id="KW-1185">Reference proteome</keyword>
<dbReference type="GeneID" id="62697170"/>
<gene>
    <name evidence="2" type="ORF">HDCHBGLK_02984</name>
</gene>
<accession>A0A494WUI0</accession>
<proteinExistence type="predicted"/>
<name>A0A494WUI0_CLOS5</name>